<protein>
    <submittedName>
        <fullName evidence="1">Uncharacterized protein</fullName>
    </submittedName>
</protein>
<dbReference type="AlphaFoldDB" id="A0A2S6N4H7"/>
<accession>A0A2S6N4H7</accession>
<gene>
    <name evidence="1" type="ORF">CCS01_21385</name>
</gene>
<evidence type="ECO:0000313" key="2">
    <source>
        <dbReference type="Proteomes" id="UP000239724"/>
    </source>
</evidence>
<comment type="caution">
    <text evidence="1">The sequence shown here is derived from an EMBL/GenBank/DDBJ whole genome shotgun (WGS) entry which is preliminary data.</text>
</comment>
<evidence type="ECO:0000313" key="1">
    <source>
        <dbReference type="EMBL" id="PPQ29499.1"/>
    </source>
</evidence>
<dbReference type="EMBL" id="NHRY01000226">
    <property type="protein sequence ID" value="PPQ29499.1"/>
    <property type="molecule type" value="Genomic_DNA"/>
</dbReference>
<dbReference type="OrthoDB" id="8233701at2"/>
<dbReference type="RefSeq" id="WP_104520853.1">
    <property type="nucleotide sequence ID" value="NZ_NHRY01000226.1"/>
</dbReference>
<proteinExistence type="predicted"/>
<keyword evidence="2" id="KW-1185">Reference proteome</keyword>
<organism evidence="1 2">
    <name type="scientific">Rhodopila globiformis</name>
    <name type="common">Rhodopseudomonas globiformis</name>
    <dbReference type="NCBI Taxonomy" id="1071"/>
    <lineage>
        <taxon>Bacteria</taxon>
        <taxon>Pseudomonadati</taxon>
        <taxon>Pseudomonadota</taxon>
        <taxon>Alphaproteobacteria</taxon>
        <taxon>Acetobacterales</taxon>
        <taxon>Acetobacteraceae</taxon>
        <taxon>Rhodopila</taxon>
    </lineage>
</organism>
<sequence length="112" mass="12456">MIDNPKQVADLLARMEAALPLPATLTPRLAKLIREQKPGVTLPKQCEVTWVGNAGDEGGIMCKLSFPKAADGKDAVFVTSITHLEFDQDLPMAEDIAVYQQRRVKRLRRQGR</sequence>
<dbReference type="Proteomes" id="UP000239724">
    <property type="component" value="Unassembled WGS sequence"/>
</dbReference>
<name>A0A2S6N4H7_RHOGL</name>
<reference evidence="1 2" key="1">
    <citation type="journal article" date="2018" name="Arch. Microbiol.">
        <title>New insights into the metabolic potential of the phototrophic purple bacterium Rhodopila globiformis DSM 161(T) from its draft genome sequence and evidence for a vanadium-dependent nitrogenase.</title>
        <authorList>
            <person name="Imhoff J.F."/>
            <person name="Rahn T."/>
            <person name="Kunzel S."/>
            <person name="Neulinger S.C."/>
        </authorList>
    </citation>
    <scope>NUCLEOTIDE SEQUENCE [LARGE SCALE GENOMIC DNA]</scope>
    <source>
        <strain evidence="1 2">DSM 161</strain>
    </source>
</reference>